<keyword evidence="1" id="KW-0472">Membrane</keyword>
<gene>
    <name evidence="2" type="ORF">BWQ96_09246</name>
</gene>
<feature type="transmembrane region" description="Helical" evidence="1">
    <location>
        <begin position="55"/>
        <end position="73"/>
    </location>
</feature>
<organism evidence="2 3">
    <name type="scientific">Gracilariopsis chorda</name>
    <dbReference type="NCBI Taxonomy" id="448386"/>
    <lineage>
        <taxon>Eukaryota</taxon>
        <taxon>Rhodophyta</taxon>
        <taxon>Florideophyceae</taxon>
        <taxon>Rhodymeniophycidae</taxon>
        <taxon>Gracilariales</taxon>
        <taxon>Gracilariaceae</taxon>
        <taxon>Gracilariopsis</taxon>
    </lineage>
</organism>
<name>A0A2V3IG41_9FLOR</name>
<dbReference type="SUPFAM" id="SSF103473">
    <property type="entry name" value="MFS general substrate transporter"/>
    <property type="match status" value="1"/>
</dbReference>
<reference evidence="2 3" key="1">
    <citation type="journal article" date="2018" name="Mol. Biol. Evol.">
        <title>Analysis of the draft genome of the red seaweed Gracilariopsis chorda provides insights into genome size evolution in Rhodophyta.</title>
        <authorList>
            <person name="Lee J."/>
            <person name="Yang E.C."/>
            <person name="Graf L."/>
            <person name="Yang J.H."/>
            <person name="Qiu H."/>
            <person name="Zel Zion U."/>
            <person name="Chan C.X."/>
            <person name="Stephens T.G."/>
            <person name="Weber A.P.M."/>
            <person name="Boo G.H."/>
            <person name="Boo S.M."/>
            <person name="Kim K.M."/>
            <person name="Shin Y."/>
            <person name="Jung M."/>
            <person name="Lee S.J."/>
            <person name="Yim H.S."/>
            <person name="Lee J.H."/>
            <person name="Bhattacharya D."/>
            <person name="Yoon H.S."/>
        </authorList>
    </citation>
    <scope>NUCLEOTIDE SEQUENCE [LARGE SCALE GENOMIC DNA]</scope>
    <source>
        <strain evidence="2 3">SKKU-2015</strain>
        <tissue evidence="2">Whole body</tissue>
    </source>
</reference>
<dbReference type="Proteomes" id="UP000247409">
    <property type="component" value="Unassembled WGS sequence"/>
</dbReference>
<evidence type="ECO:0000256" key="1">
    <source>
        <dbReference type="SAM" id="Phobius"/>
    </source>
</evidence>
<accession>A0A2V3IG41</accession>
<sequence>MGVVVSFGAFKNVFIVSTIMFIIGGTTVLGVYNLAIEESASDSDALDGVWTSSMAYNNITCTISLMACGLFLSQGCDESDPASPWASRTSRIRIALFTAAISFSLLGLGGLGIAFESPLLIKLGLSSLGFGFGICYLLGGELATAWLPNNPGLAIGLCQLAYGLGSVVLSDVYSRFVSNTNVARAVYLTTAIMSLPCFASVMLVEWPELPCSEEASKSEDDPLLSNHLPDGRPLTWKTLPCLTVFWLCDASRLRINHDVVLGVHMLGRYISAGDVREE</sequence>
<dbReference type="EMBL" id="NBIV01000241">
    <property type="protein sequence ID" value="PXF41031.1"/>
    <property type="molecule type" value="Genomic_DNA"/>
</dbReference>
<dbReference type="AlphaFoldDB" id="A0A2V3IG41"/>
<evidence type="ECO:0000313" key="2">
    <source>
        <dbReference type="EMBL" id="PXF41031.1"/>
    </source>
</evidence>
<dbReference type="InterPro" id="IPR036259">
    <property type="entry name" value="MFS_trans_sf"/>
</dbReference>
<keyword evidence="3" id="KW-1185">Reference proteome</keyword>
<proteinExistence type="predicted"/>
<evidence type="ECO:0000313" key="3">
    <source>
        <dbReference type="Proteomes" id="UP000247409"/>
    </source>
</evidence>
<protein>
    <submittedName>
        <fullName evidence="2">Uncharacterized protein</fullName>
    </submittedName>
</protein>
<comment type="caution">
    <text evidence="2">The sequence shown here is derived from an EMBL/GenBank/DDBJ whole genome shotgun (WGS) entry which is preliminary data.</text>
</comment>
<feature type="transmembrane region" description="Helical" evidence="1">
    <location>
        <begin position="12"/>
        <end position="35"/>
    </location>
</feature>
<keyword evidence="1" id="KW-1133">Transmembrane helix</keyword>
<keyword evidence="1" id="KW-0812">Transmembrane</keyword>
<dbReference type="OrthoDB" id="12524at2759"/>
<feature type="transmembrane region" description="Helical" evidence="1">
    <location>
        <begin position="94"/>
        <end position="113"/>
    </location>
</feature>